<organism evidence="10 11">
    <name type="scientific">Dioscorea cayennensis subsp. rotundata</name>
    <name type="common">White Guinea yam</name>
    <name type="synonym">Dioscorea rotundata</name>
    <dbReference type="NCBI Taxonomy" id="55577"/>
    <lineage>
        <taxon>Eukaryota</taxon>
        <taxon>Viridiplantae</taxon>
        <taxon>Streptophyta</taxon>
        <taxon>Embryophyta</taxon>
        <taxon>Tracheophyta</taxon>
        <taxon>Spermatophyta</taxon>
        <taxon>Magnoliopsida</taxon>
        <taxon>Liliopsida</taxon>
        <taxon>Dioscoreales</taxon>
        <taxon>Dioscoreaceae</taxon>
        <taxon>Dioscorea</taxon>
    </lineage>
</organism>
<dbReference type="PROSITE" id="PS50297">
    <property type="entry name" value="ANK_REP_REGION"/>
    <property type="match status" value="1"/>
</dbReference>
<dbReference type="GO" id="GO:0005886">
    <property type="term" value="C:plasma membrane"/>
    <property type="evidence" value="ECO:0007669"/>
    <property type="project" value="TreeGrafter"/>
</dbReference>
<dbReference type="InterPro" id="IPR002110">
    <property type="entry name" value="Ankyrin_rpt"/>
</dbReference>
<dbReference type="Pfam" id="PF12796">
    <property type="entry name" value="Ank_2"/>
    <property type="match status" value="2"/>
</dbReference>
<evidence type="ECO:0000256" key="5">
    <source>
        <dbReference type="ARBA" id="ARBA00023043"/>
    </source>
</evidence>
<dbReference type="AlphaFoldDB" id="A0AB40BSG7"/>
<evidence type="ECO:0000256" key="4">
    <source>
        <dbReference type="ARBA" id="ARBA00022989"/>
    </source>
</evidence>
<dbReference type="SUPFAM" id="SSF48403">
    <property type="entry name" value="Ankyrin repeat"/>
    <property type="match status" value="1"/>
</dbReference>
<proteinExistence type="predicted"/>
<keyword evidence="6 8" id="KW-0472">Membrane</keyword>
<keyword evidence="3" id="KW-0677">Repeat</keyword>
<dbReference type="Pfam" id="PF13962">
    <property type="entry name" value="PGG"/>
    <property type="match status" value="1"/>
</dbReference>
<dbReference type="PANTHER" id="PTHR24186">
    <property type="entry name" value="PROTEIN PHOSPHATASE 1 REGULATORY SUBUNIT"/>
    <property type="match status" value="1"/>
</dbReference>
<feature type="repeat" description="ANK" evidence="7">
    <location>
        <begin position="172"/>
        <end position="204"/>
    </location>
</feature>
<sequence length="511" mass="55682">MEIGPKQIQMGASLLRAARSGDIETLTSLLSSINHFNIDIQTSHQSSTVAPPPQSKTIFGVTPGGNTLLHVAAQQGQLRIIEEICRRELSLVFTKNTRLDSPLHLAASSGNQKAAEVIIKHVRESSELILLLRAKNLNGDTALHEAARFGNYHMVKSFIELDVELSSIINNSGMSPLYLAVMRNSHAMVEALLNPSASFAGPNGQTALHAARSQVHIAASMDRAQVIKEILKHCPDSDELVDGKGRSFLHVAIMNHSRRVVRYVLQVPILEKLLNCQDFEGNTLLHIACTLGAKDIVYDLIKDGRVDSGVMNNEGCTPLDLSFYLHNATASWQIKQTSPSLIFRCLLDTGAIFSPKRSDLQKRNVHDLENETLMISLSKTLAILSILVATVTFTAGFTVPGGYSSGSSSNDNIQEGTAILSNKFCFKVFLISNTLAMVCSLTATCCLVHAGAPLLDLKVRESYLSWSMSILTWAIVGMYVAYGMALMAVVFPQERVIGIVEPRSSDQIVAE</sequence>
<dbReference type="Pfam" id="PF00023">
    <property type="entry name" value="Ank"/>
    <property type="match status" value="1"/>
</dbReference>
<feature type="domain" description="PGG" evidence="9">
    <location>
        <begin position="377"/>
        <end position="488"/>
    </location>
</feature>
<evidence type="ECO:0000313" key="11">
    <source>
        <dbReference type="RefSeq" id="XP_039130388.1"/>
    </source>
</evidence>
<keyword evidence="10" id="KW-1185">Reference proteome</keyword>
<dbReference type="PANTHER" id="PTHR24186:SF50">
    <property type="entry name" value="ANKYRIN REPEAT-CONTAINING PROTEIN ITN1-LIKE ISOFORM X1"/>
    <property type="match status" value="1"/>
</dbReference>
<keyword evidence="2 8" id="KW-0812">Transmembrane</keyword>
<dbReference type="Proteomes" id="UP001515500">
    <property type="component" value="Chromosome 8"/>
</dbReference>
<gene>
    <name evidence="11" type="primary">LOC120266795</name>
</gene>
<feature type="transmembrane region" description="Helical" evidence="8">
    <location>
        <begin position="470"/>
        <end position="491"/>
    </location>
</feature>
<dbReference type="RefSeq" id="XP_039130388.1">
    <property type="nucleotide sequence ID" value="XM_039274454.1"/>
</dbReference>
<evidence type="ECO:0000256" key="8">
    <source>
        <dbReference type="SAM" id="Phobius"/>
    </source>
</evidence>
<feature type="repeat" description="ANK" evidence="7">
    <location>
        <begin position="138"/>
        <end position="170"/>
    </location>
</feature>
<evidence type="ECO:0000313" key="10">
    <source>
        <dbReference type="Proteomes" id="UP001515500"/>
    </source>
</evidence>
<comment type="subcellular location">
    <subcellularLocation>
        <location evidence="1">Membrane</location>
        <topology evidence="1">Multi-pass membrane protein</topology>
    </subcellularLocation>
</comment>
<keyword evidence="4 8" id="KW-1133">Transmembrane helix</keyword>
<evidence type="ECO:0000256" key="2">
    <source>
        <dbReference type="ARBA" id="ARBA00022692"/>
    </source>
</evidence>
<reference evidence="11" key="1">
    <citation type="submission" date="2025-08" db="UniProtKB">
        <authorList>
            <consortium name="RefSeq"/>
        </authorList>
    </citation>
    <scope>IDENTIFICATION</scope>
</reference>
<evidence type="ECO:0000256" key="3">
    <source>
        <dbReference type="ARBA" id="ARBA00022737"/>
    </source>
</evidence>
<feature type="transmembrane region" description="Helical" evidence="8">
    <location>
        <begin position="424"/>
        <end position="450"/>
    </location>
</feature>
<evidence type="ECO:0000256" key="1">
    <source>
        <dbReference type="ARBA" id="ARBA00004141"/>
    </source>
</evidence>
<dbReference type="Gene3D" id="1.25.40.20">
    <property type="entry name" value="Ankyrin repeat-containing domain"/>
    <property type="match status" value="2"/>
</dbReference>
<evidence type="ECO:0000259" key="9">
    <source>
        <dbReference type="Pfam" id="PF13962"/>
    </source>
</evidence>
<feature type="transmembrane region" description="Helical" evidence="8">
    <location>
        <begin position="381"/>
        <end position="403"/>
    </location>
</feature>
<dbReference type="GeneID" id="120266795"/>
<dbReference type="SMART" id="SM00248">
    <property type="entry name" value="ANK"/>
    <property type="match status" value="7"/>
</dbReference>
<evidence type="ECO:0000256" key="6">
    <source>
        <dbReference type="ARBA" id="ARBA00023136"/>
    </source>
</evidence>
<name>A0AB40BSG7_DIOCR</name>
<evidence type="ECO:0000256" key="7">
    <source>
        <dbReference type="PROSITE-ProRule" id="PRU00023"/>
    </source>
</evidence>
<dbReference type="InterPro" id="IPR036770">
    <property type="entry name" value="Ankyrin_rpt-contain_sf"/>
</dbReference>
<protein>
    <submittedName>
        <fullName evidence="11">Serine/threonine-protein phosphatase 6 regulatory ankyrin repeat subunit B-like</fullName>
    </submittedName>
</protein>
<dbReference type="InterPro" id="IPR026961">
    <property type="entry name" value="PGG_dom"/>
</dbReference>
<accession>A0AB40BSG7</accession>
<dbReference type="PROSITE" id="PS50088">
    <property type="entry name" value="ANK_REPEAT"/>
    <property type="match status" value="2"/>
</dbReference>
<keyword evidence="5 7" id="KW-0040">ANK repeat</keyword>